<dbReference type="InterPro" id="IPR041329">
    <property type="entry name" value="YubB_C"/>
</dbReference>
<proteinExistence type="predicted"/>
<feature type="region of interest" description="Disordered" evidence="1">
    <location>
        <begin position="166"/>
        <end position="190"/>
    </location>
</feature>
<evidence type="ECO:0000313" key="3">
    <source>
        <dbReference type="EMBL" id="QHT31774.1"/>
    </source>
</evidence>
<dbReference type="EMBL" id="MN738925">
    <property type="protein sequence ID" value="QHT31774.1"/>
    <property type="molecule type" value="Genomic_DNA"/>
</dbReference>
<accession>A0A6C0ERG1</accession>
<protein>
    <recommendedName>
        <fullName evidence="2">YubB ferredoxin-like domain-containing protein</fullName>
    </recommendedName>
</protein>
<evidence type="ECO:0000259" key="2">
    <source>
        <dbReference type="Pfam" id="PF18406"/>
    </source>
</evidence>
<evidence type="ECO:0000256" key="1">
    <source>
        <dbReference type="SAM" id="MobiDB-lite"/>
    </source>
</evidence>
<organism evidence="3">
    <name type="scientific">viral metagenome</name>
    <dbReference type="NCBI Taxonomy" id="1070528"/>
    <lineage>
        <taxon>unclassified sequences</taxon>
        <taxon>metagenomes</taxon>
        <taxon>organismal metagenomes</taxon>
    </lineage>
</organism>
<reference evidence="3" key="1">
    <citation type="journal article" date="2020" name="Nature">
        <title>Giant virus diversity and host interactions through global metagenomics.</title>
        <authorList>
            <person name="Schulz F."/>
            <person name="Roux S."/>
            <person name="Paez-Espino D."/>
            <person name="Jungbluth S."/>
            <person name="Walsh D.A."/>
            <person name="Denef V.J."/>
            <person name="McMahon K.D."/>
            <person name="Konstantinidis K.T."/>
            <person name="Eloe-Fadrosh E.A."/>
            <person name="Kyrpides N.C."/>
            <person name="Woyke T."/>
        </authorList>
    </citation>
    <scope>NUCLEOTIDE SEQUENCE</scope>
    <source>
        <strain evidence="3">GVMAG-M-3300009155-48</strain>
    </source>
</reference>
<name>A0A6C0ERG1_9ZZZZ</name>
<feature type="domain" description="YubB ferredoxin-like" evidence="2">
    <location>
        <begin position="73"/>
        <end position="147"/>
    </location>
</feature>
<dbReference type="AlphaFoldDB" id="A0A6C0ERG1"/>
<dbReference type="Pfam" id="PF18406">
    <property type="entry name" value="DUF1281_C"/>
    <property type="match status" value="1"/>
</dbReference>
<dbReference type="SUPFAM" id="SSF160940">
    <property type="entry name" value="Api92-like"/>
    <property type="match status" value="1"/>
</dbReference>
<dbReference type="Gene3D" id="3.30.70.1270">
    <property type="entry name" value="Api92-like domains"/>
    <property type="match status" value="1"/>
</dbReference>
<sequence>MPNWCNNYATITCPTKEIFDKLNDAISSDNWFETFAPLQIDDITNETGWDAHIAIDTWGTKWPPSNIDLNNTDDENYTLDVSFDTAWSPPIGVYRIMNEKFNININAFYEECGCEFFGRFSISKEEEIDDVFDMPSDLAELNELRKIIGSELDEYMSFTWEHLQEEWGEEEYEEDEEEEEDEDDEDELPELIYITSDHEDELPDLVDIISDSSSIVDDDEKNETCNIIEYE</sequence>
<feature type="compositionally biased region" description="Acidic residues" evidence="1">
    <location>
        <begin position="166"/>
        <end position="189"/>
    </location>
</feature>